<dbReference type="InterPro" id="IPR002646">
    <property type="entry name" value="PolA_pol_head_dom"/>
</dbReference>
<name>A0A2C9VQG1_MANES</name>
<keyword evidence="6" id="KW-1185">Reference proteome</keyword>
<evidence type="ECO:0000259" key="4">
    <source>
        <dbReference type="Pfam" id="PF01743"/>
    </source>
</evidence>
<dbReference type="Gene3D" id="3.30.460.10">
    <property type="entry name" value="Beta Polymerase, domain 2"/>
    <property type="match status" value="1"/>
</dbReference>
<dbReference type="GO" id="GO:0016779">
    <property type="term" value="F:nucleotidyltransferase activity"/>
    <property type="evidence" value="ECO:0007669"/>
    <property type="project" value="InterPro"/>
</dbReference>
<dbReference type="PANTHER" id="PTHR43051:SF2">
    <property type="entry name" value="POLYNUCLEOTIDE ADENYLYLTRANSFERASE FAMILY PROTEIN-RELATED"/>
    <property type="match status" value="1"/>
</dbReference>
<feature type="domain" description="Poly A polymerase head" evidence="4">
    <location>
        <begin position="12"/>
        <end position="42"/>
    </location>
</feature>
<keyword evidence="3" id="KW-0694">RNA-binding</keyword>
<dbReference type="Proteomes" id="UP000091857">
    <property type="component" value="Chromosome 6"/>
</dbReference>
<gene>
    <name evidence="5" type="ORF">MANES_06G125200v8</name>
</gene>
<comment type="caution">
    <text evidence="5">The sequence shown here is derived from an EMBL/GenBank/DDBJ whole genome shotgun (WGS) entry which is preliminary data.</text>
</comment>
<keyword evidence="2 3" id="KW-0808">Transferase</keyword>
<dbReference type="GO" id="GO:0003723">
    <property type="term" value="F:RNA binding"/>
    <property type="evidence" value="ECO:0007669"/>
    <property type="project" value="UniProtKB-KW"/>
</dbReference>
<dbReference type="InterPro" id="IPR043519">
    <property type="entry name" value="NT_sf"/>
</dbReference>
<dbReference type="PANTHER" id="PTHR43051">
    <property type="entry name" value="POLYNUCLEOTIDE ADENYLYLTRANSFERASE FAMILY PROTEIN"/>
    <property type="match status" value="1"/>
</dbReference>
<dbReference type="Pfam" id="PF01743">
    <property type="entry name" value="PolyA_pol"/>
    <property type="match status" value="1"/>
</dbReference>
<comment type="similarity">
    <text evidence="1 3">Belongs to the tRNA nucleotidyltransferase/poly(A) polymerase family.</text>
</comment>
<dbReference type="SUPFAM" id="SSF81301">
    <property type="entry name" value="Nucleotidyltransferase"/>
    <property type="match status" value="1"/>
</dbReference>
<evidence type="ECO:0000256" key="2">
    <source>
        <dbReference type="ARBA" id="ARBA00022679"/>
    </source>
</evidence>
<dbReference type="Gramene" id="Manes.06G125200.2.v8.1">
    <property type="protein sequence ID" value="Manes.06G125200.2.v8.1.CDS"/>
    <property type="gene ID" value="Manes.06G125200.v8.1"/>
</dbReference>
<evidence type="ECO:0000256" key="3">
    <source>
        <dbReference type="RuleBase" id="RU003953"/>
    </source>
</evidence>
<protein>
    <recommendedName>
        <fullName evidence="4">Poly A polymerase head domain-containing protein</fullName>
    </recommendedName>
</protein>
<evidence type="ECO:0000313" key="5">
    <source>
        <dbReference type="EMBL" id="OAY48022.1"/>
    </source>
</evidence>
<dbReference type="EMBL" id="CM004392">
    <property type="protein sequence ID" value="OAY48022.1"/>
    <property type="molecule type" value="Genomic_DNA"/>
</dbReference>
<dbReference type="InterPro" id="IPR052191">
    <property type="entry name" value="tRNA_ntf/polyA_polymerase_I"/>
</dbReference>
<sequence>MGSRKEDMRYSLWGGCVRDLILKRTPKGFDIVTSAELKQTNEAGLLEVYTLRVGILAFHKALSDQPRAPLLVAIFCLAVHNGGDMSEALNIARRITKPHDVSFQELSEPEDKDYEVLNDEVMDLADSIKRVLSNEYDD</sequence>
<dbReference type="STRING" id="3983.A0A2C9VQG1"/>
<reference evidence="6" key="1">
    <citation type="journal article" date="2016" name="Nat. Biotechnol.">
        <title>Sequencing wild and cultivated cassava and related species reveals extensive interspecific hybridization and genetic diversity.</title>
        <authorList>
            <person name="Bredeson J.V."/>
            <person name="Lyons J.B."/>
            <person name="Prochnik S.E."/>
            <person name="Wu G.A."/>
            <person name="Ha C.M."/>
            <person name="Edsinger-Gonzales E."/>
            <person name="Grimwood J."/>
            <person name="Schmutz J."/>
            <person name="Rabbi I.Y."/>
            <person name="Egesi C."/>
            <person name="Nauluvula P."/>
            <person name="Lebot V."/>
            <person name="Ndunguru J."/>
            <person name="Mkamilo G."/>
            <person name="Bart R.S."/>
            <person name="Setter T.L."/>
            <person name="Gleadow R.M."/>
            <person name="Kulakow P."/>
            <person name="Ferguson M.E."/>
            <person name="Rounsley S."/>
            <person name="Rokhsar D.S."/>
        </authorList>
    </citation>
    <scope>NUCLEOTIDE SEQUENCE [LARGE SCALE GENOMIC DNA]</scope>
    <source>
        <strain evidence="6">cv. AM560-2</strain>
    </source>
</reference>
<accession>A0A2C9VQG1</accession>
<evidence type="ECO:0000256" key="1">
    <source>
        <dbReference type="ARBA" id="ARBA00007265"/>
    </source>
</evidence>
<dbReference type="OrthoDB" id="445712at2759"/>
<evidence type="ECO:0000313" key="6">
    <source>
        <dbReference type="Proteomes" id="UP000091857"/>
    </source>
</evidence>
<dbReference type="AlphaFoldDB" id="A0A2C9VQG1"/>
<proteinExistence type="inferred from homology"/>
<organism evidence="5 6">
    <name type="scientific">Manihot esculenta</name>
    <name type="common">Cassava</name>
    <name type="synonym">Jatropha manihot</name>
    <dbReference type="NCBI Taxonomy" id="3983"/>
    <lineage>
        <taxon>Eukaryota</taxon>
        <taxon>Viridiplantae</taxon>
        <taxon>Streptophyta</taxon>
        <taxon>Embryophyta</taxon>
        <taxon>Tracheophyta</taxon>
        <taxon>Spermatophyta</taxon>
        <taxon>Magnoliopsida</taxon>
        <taxon>eudicotyledons</taxon>
        <taxon>Gunneridae</taxon>
        <taxon>Pentapetalae</taxon>
        <taxon>rosids</taxon>
        <taxon>fabids</taxon>
        <taxon>Malpighiales</taxon>
        <taxon>Euphorbiaceae</taxon>
        <taxon>Crotonoideae</taxon>
        <taxon>Manihoteae</taxon>
        <taxon>Manihot</taxon>
    </lineage>
</organism>
<dbReference type="GO" id="GO:0001680">
    <property type="term" value="P:tRNA 3'-terminal CCA addition"/>
    <property type="evidence" value="ECO:0007669"/>
    <property type="project" value="UniProtKB-ARBA"/>
</dbReference>